<protein>
    <recommendedName>
        <fullName evidence="4">DUF304 domain-containing protein</fullName>
    </recommendedName>
</protein>
<gene>
    <name evidence="2" type="ORF">GCM10011340_12380</name>
</gene>
<feature type="transmembrane region" description="Helical" evidence="1">
    <location>
        <begin position="16"/>
        <end position="40"/>
    </location>
</feature>
<keyword evidence="1" id="KW-1133">Transmembrane helix</keyword>
<keyword evidence="1" id="KW-0472">Membrane</keyword>
<evidence type="ECO:0000313" key="3">
    <source>
        <dbReference type="Proteomes" id="UP000658258"/>
    </source>
</evidence>
<feature type="transmembrane region" description="Helical" evidence="1">
    <location>
        <begin position="169"/>
        <end position="186"/>
    </location>
</feature>
<keyword evidence="1" id="KW-0812">Transmembrane</keyword>
<keyword evidence="3" id="KW-1185">Reference proteome</keyword>
<reference evidence="3" key="1">
    <citation type="journal article" date="2019" name="Int. J. Syst. Evol. Microbiol.">
        <title>The Global Catalogue of Microorganisms (GCM) 10K type strain sequencing project: providing services to taxonomists for standard genome sequencing and annotation.</title>
        <authorList>
            <consortium name="The Broad Institute Genomics Platform"/>
            <consortium name="The Broad Institute Genome Sequencing Center for Infectious Disease"/>
            <person name="Wu L."/>
            <person name="Ma J."/>
        </authorList>
    </citation>
    <scope>NUCLEOTIDE SEQUENCE [LARGE SCALE GENOMIC DNA]</scope>
    <source>
        <strain evidence="3">CGMCC 1.15111</strain>
    </source>
</reference>
<evidence type="ECO:0008006" key="4">
    <source>
        <dbReference type="Google" id="ProtNLM"/>
    </source>
</evidence>
<dbReference type="Proteomes" id="UP000658258">
    <property type="component" value="Unassembled WGS sequence"/>
</dbReference>
<comment type="caution">
    <text evidence="2">The sequence shown here is derived from an EMBL/GenBank/DDBJ whole genome shotgun (WGS) entry which is preliminary data.</text>
</comment>
<organism evidence="2 3">
    <name type="scientific">Roseivirga thermotolerans</name>
    <dbReference type="NCBI Taxonomy" id="1758176"/>
    <lineage>
        <taxon>Bacteria</taxon>
        <taxon>Pseudomonadati</taxon>
        <taxon>Bacteroidota</taxon>
        <taxon>Cytophagia</taxon>
        <taxon>Cytophagales</taxon>
        <taxon>Roseivirgaceae</taxon>
        <taxon>Roseivirga</taxon>
    </lineage>
</organism>
<sequence>MKEQKLINRAIKKGQLLVTLPAIFLLIGTSITGLITFRGLEDASNYYLVSFLAGFIFSWFYWSLSITWWKVWAYKNVNNIEMLESEAVKGQLLWPKGSWFNRTALITKRQRELLRIYADQPSSIEIEIERDFPIITRLYYPKSNLLIDLLLPILMSLVGGYLVFSGNQVLGALIIILSIYRLSQGLKKVKRVLGLNLSIDHNGVSVNDEKYRWEEIMKFEAREGIRGRSDQDLILNTNKSGQILNIGDFNLHAEEINDRIEYYRSRKN</sequence>
<evidence type="ECO:0000256" key="1">
    <source>
        <dbReference type="SAM" id="Phobius"/>
    </source>
</evidence>
<feature type="transmembrane region" description="Helical" evidence="1">
    <location>
        <begin position="46"/>
        <end position="69"/>
    </location>
</feature>
<name>A0ABQ3I5D7_9BACT</name>
<proteinExistence type="predicted"/>
<accession>A0ABQ3I5D7</accession>
<evidence type="ECO:0000313" key="2">
    <source>
        <dbReference type="EMBL" id="GHE59280.1"/>
    </source>
</evidence>
<dbReference type="EMBL" id="BNAG01000002">
    <property type="protein sequence ID" value="GHE59280.1"/>
    <property type="molecule type" value="Genomic_DNA"/>
</dbReference>
<dbReference type="RefSeq" id="WP_189629361.1">
    <property type="nucleotide sequence ID" value="NZ_BNAG01000002.1"/>
</dbReference>